<evidence type="ECO:0000313" key="3">
    <source>
        <dbReference type="Proteomes" id="UP000637239"/>
    </source>
</evidence>
<evidence type="ECO:0000313" key="2">
    <source>
        <dbReference type="EMBL" id="BCR88793.1"/>
    </source>
</evidence>
<dbReference type="GeneID" id="66983151"/>
<evidence type="ECO:0000256" key="1">
    <source>
        <dbReference type="SAM" id="MobiDB-lite"/>
    </source>
</evidence>
<reference evidence="2" key="2">
    <citation type="submission" date="2021-02" db="EMBL/GenBank/DDBJ databases">
        <title>Aspergillus chevalieri M1 genome sequence.</title>
        <authorList>
            <person name="Kadooka C."/>
            <person name="Mori K."/>
            <person name="Futagami T."/>
        </authorList>
    </citation>
    <scope>NUCLEOTIDE SEQUENCE</scope>
    <source>
        <strain evidence="2">M1</strain>
    </source>
</reference>
<name>A0A7R7VRF0_ASPCH</name>
<dbReference type="RefSeq" id="XP_043137315.1">
    <property type="nucleotide sequence ID" value="XM_043279658.1"/>
</dbReference>
<organism evidence="2 3">
    <name type="scientific">Aspergillus chevalieri</name>
    <name type="common">Eurotium chevalieri</name>
    <dbReference type="NCBI Taxonomy" id="182096"/>
    <lineage>
        <taxon>Eukaryota</taxon>
        <taxon>Fungi</taxon>
        <taxon>Dikarya</taxon>
        <taxon>Ascomycota</taxon>
        <taxon>Pezizomycotina</taxon>
        <taxon>Eurotiomycetes</taxon>
        <taxon>Eurotiomycetidae</taxon>
        <taxon>Eurotiales</taxon>
        <taxon>Aspergillaceae</taxon>
        <taxon>Aspergillus</taxon>
        <taxon>Aspergillus subgen. Aspergillus</taxon>
    </lineage>
</organism>
<dbReference type="AlphaFoldDB" id="A0A7R7VRF0"/>
<gene>
    <name evidence="2" type="ORF">ACHE_41357A</name>
</gene>
<dbReference type="Proteomes" id="UP000637239">
    <property type="component" value="Chromosome 4"/>
</dbReference>
<protein>
    <submittedName>
        <fullName evidence="2">Uncharacterized protein</fullName>
    </submittedName>
</protein>
<accession>A0A7R7VRF0</accession>
<dbReference type="KEGG" id="ache:ACHE_41357A"/>
<feature type="compositionally biased region" description="Basic and acidic residues" evidence="1">
    <location>
        <begin position="179"/>
        <end position="197"/>
    </location>
</feature>
<dbReference type="EMBL" id="AP024419">
    <property type="protein sequence ID" value="BCR88793.1"/>
    <property type="molecule type" value="Genomic_DNA"/>
</dbReference>
<sequence>MYLAARGIEGITGWTEKQWNRIDIAGKGGGGMDDLFSLLGATLLKFLFRPTAKKFMEERARRTLISLDPTGPKGPELVTPKEYMDKIAATVLDPEVFSAYIEILKENGISMDENTLKSLLKEAGQQAERESEQEELDWNKEFYDDIKDLETKVFADSDAVKLLKLYNAAESQNAPALSGDKDSTGPDNDNQSKEQQRVEMSYRVFAGKILVEAGLQTLK</sequence>
<proteinExistence type="predicted"/>
<reference evidence="2" key="1">
    <citation type="submission" date="2021-01" db="EMBL/GenBank/DDBJ databases">
        <authorList>
            <consortium name="Aspergillus chevalieri M1 genome sequencing consortium"/>
            <person name="Kazuki M."/>
            <person name="Futagami T."/>
        </authorList>
    </citation>
    <scope>NUCLEOTIDE SEQUENCE</scope>
    <source>
        <strain evidence="2">M1</strain>
    </source>
</reference>
<keyword evidence="3" id="KW-1185">Reference proteome</keyword>
<feature type="region of interest" description="Disordered" evidence="1">
    <location>
        <begin position="173"/>
        <end position="197"/>
    </location>
</feature>